<dbReference type="InterPro" id="IPR036388">
    <property type="entry name" value="WH-like_DNA-bd_sf"/>
</dbReference>
<keyword evidence="2" id="KW-1185">Reference proteome</keyword>
<proteinExistence type="predicted"/>
<dbReference type="SUPFAM" id="SSF46785">
    <property type="entry name" value="Winged helix' DNA-binding domain"/>
    <property type="match status" value="1"/>
</dbReference>
<gene>
    <name evidence="1" type="ORF">FG384_05860</name>
</gene>
<protein>
    <recommendedName>
        <fullName evidence="3">MarR family transcriptional regulator</fullName>
    </recommendedName>
</protein>
<dbReference type="InterPro" id="IPR036390">
    <property type="entry name" value="WH_DNA-bd_sf"/>
</dbReference>
<accession>A0A544TT36</accession>
<comment type="caution">
    <text evidence="1">The sequence shown here is derived from an EMBL/GenBank/DDBJ whole genome shotgun (WGS) entry which is preliminary data.</text>
</comment>
<dbReference type="AlphaFoldDB" id="A0A544TT36"/>
<evidence type="ECO:0000313" key="1">
    <source>
        <dbReference type="EMBL" id="TQR20622.1"/>
    </source>
</evidence>
<evidence type="ECO:0000313" key="2">
    <source>
        <dbReference type="Proteomes" id="UP000316626"/>
    </source>
</evidence>
<evidence type="ECO:0008006" key="3">
    <source>
        <dbReference type="Google" id="ProtNLM"/>
    </source>
</evidence>
<dbReference type="RefSeq" id="WP_142641661.1">
    <property type="nucleotide sequence ID" value="NZ_VDGI01000004.1"/>
</dbReference>
<dbReference type="OrthoDB" id="2629717at2"/>
<dbReference type="EMBL" id="VDGI01000004">
    <property type="protein sequence ID" value="TQR20622.1"/>
    <property type="molecule type" value="Genomic_DNA"/>
</dbReference>
<dbReference type="Proteomes" id="UP000316626">
    <property type="component" value="Unassembled WGS sequence"/>
</dbReference>
<name>A0A544TT36_9BACI</name>
<dbReference type="Gene3D" id="1.10.10.10">
    <property type="entry name" value="Winged helix-like DNA-binding domain superfamily/Winged helix DNA-binding domain"/>
    <property type="match status" value="1"/>
</dbReference>
<reference evidence="1 2" key="1">
    <citation type="submission" date="2019-06" db="EMBL/GenBank/DDBJ databases">
        <title>Psychrobacillus vulpis sp. nov., a new species isolated from feces of a red fox that inhabits in The Tablas de Daimiel Natural Park, Albacete, Spain.</title>
        <authorList>
            <person name="Rodriguez M."/>
            <person name="Reina J.C."/>
            <person name="Bejar V."/>
            <person name="Llamas I."/>
        </authorList>
    </citation>
    <scope>NUCLEOTIDE SEQUENCE [LARGE SCALE GENOMIC DNA]</scope>
    <source>
        <strain evidence="1 2">Z8</strain>
    </source>
</reference>
<sequence>MRVAYSVLREIHRKEFIPSASDYGLKTREFENFIFFLENRGYLERVLRVNDDFSIKIARLTKKGVELLETNKHLEETYPERFNIKAWIQIEKLFILMEQEKNNTRKYLNTN</sequence>
<organism evidence="1 2">
    <name type="scientific">Psychrobacillus vulpis</name>
    <dbReference type="NCBI Taxonomy" id="2325572"/>
    <lineage>
        <taxon>Bacteria</taxon>
        <taxon>Bacillati</taxon>
        <taxon>Bacillota</taxon>
        <taxon>Bacilli</taxon>
        <taxon>Bacillales</taxon>
        <taxon>Bacillaceae</taxon>
        <taxon>Psychrobacillus</taxon>
    </lineage>
</organism>